<protein>
    <submittedName>
        <fullName evidence="2">Class D sortase</fullName>
    </submittedName>
</protein>
<dbReference type="SUPFAM" id="SSF63817">
    <property type="entry name" value="Sortase"/>
    <property type="match status" value="1"/>
</dbReference>
<evidence type="ECO:0000313" key="3">
    <source>
        <dbReference type="Proteomes" id="UP000256561"/>
    </source>
</evidence>
<dbReference type="EMBL" id="QRHA01000010">
    <property type="protein sequence ID" value="RDV24513.1"/>
    <property type="molecule type" value="Genomic_DNA"/>
</dbReference>
<dbReference type="InterPro" id="IPR005754">
    <property type="entry name" value="Sortase"/>
</dbReference>
<accession>A0A3D8M444</accession>
<dbReference type="InterPro" id="IPR041999">
    <property type="entry name" value="Sortase_D_1"/>
</dbReference>
<dbReference type="CDD" id="cd05828">
    <property type="entry name" value="Sortase_D_1"/>
    <property type="match status" value="1"/>
</dbReference>
<name>A0A3D8M444_9ALTE</name>
<proteinExistence type="predicted"/>
<organism evidence="2 3">
    <name type="scientific">Alteromonas aestuariivivens</name>
    <dbReference type="NCBI Taxonomy" id="1938339"/>
    <lineage>
        <taxon>Bacteria</taxon>
        <taxon>Pseudomonadati</taxon>
        <taxon>Pseudomonadota</taxon>
        <taxon>Gammaproteobacteria</taxon>
        <taxon>Alteromonadales</taxon>
        <taxon>Alteromonadaceae</taxon>
        <taxon>Alteromonas/Salinimonas group</taxon>
        <taxon>Alteromonas</taxon>
    </lineage>
</organism>
<dbReference type="Gene3D" id="2.40.260.10">
    <property type="entry name" value="Sortase"/>
    <property type="match status" value="1"/>
</dbReference>
<keyword evidence="1" id="KW-0378">Hydrolase</keyword>
<dbReference type="OrthoDB" id="9790661at2"/>
<evidence type="ECO:0000256" key="1">
    <source>
        <dbReference type="ARBA" id="ARBA00022801"/>
    </source>
</evidence>
<dbReference type="RefSeq" id="WP_115594035.1">
    <property type="nucleotide sequence ID" value="NZ_QRHA01000010.1"/>
</dbReference>
<keyword evidence="3" id="KW-1185">Reference proteome</keyword>
<sequence>MIRPKFSAVSEALLVIFGLMLVGHFFYKSVLNASAAGVAVSEFRQSSAALSKPSLVQGLSAIPASALTAIKTPAPDQSLWSQSAKDKFAKLPQGEDPIAVISVPSLSLDVPVYAGASDDNLDRGAAWVEYTADPRETGNVGIAGHRDSWFRPLKDIQLGDQLILQTLERTENFVVTDIQVVTPQNTDVLRDSGDKTITLITCFPFYFIGSAPERFVVSAKLID</sequence>
<reference evidence="3" key="1">
    <citation type="submission" date="2018-08" db="EMBL/GenBank/DDBJ databases">
        <authorList>
            <person name="Zhang J."/>
            <person name="Du Z.-J."/>
        </authorList>
    </citation>
    <scope>NUCLEOTIDE SEQUENCE [LARGE SCALE GENOMIC DNA]</scope>
    <source>
        <strain evidence="3">KCTC 52655</strain>
    </source>
</reference>
<evidence type="ECO:0000313" key="2">
    <source>
        <dbReference type="EMBL" id="RDV24513.1"/>
    </source>
</evidence>
<dbReference type="Proteomes" id="UP000256561">
    <property type="component" value="Unassembled WGS sequence"/>
</dbReference>
<gene>
    <name evidence="2" type="ORF">DXV75_13910</name>
</gene>
<dbReference type="NCBIfam" id="TIGR01076">
    <property type="entry name" value="sortase_fam"/>
    <property type="match status" value="1"/>
</dbReference>
<dbReference type="GO" id="GO:0016787">
    <property type="term" value="F:hydrolase activity"/>
    <property type="evidence" value="ECO:0007669"/>
    <property type="project" value="UniProtKB-KW"/>
</dbReference>
<dbReference type="Pfam" id="PF04203">
    <property type="entry name" value="Sortase"/>
    <property type="match status" value="1"/>
</dbReference>
<comment type="caution">
    <text evidence="2">The sequence shown here is derived from an EMBL/GenBank/DDBJ whole genome shotgun (WGS) entry which is preliminary data.</text>
</comment>
<dbReference type="InterPro" id="IPR023365">
    <property type="entry name" value="Sortase_dom-sf"/>
</dbReference>
<dbReference type="AlphaFoldDB" id="A0A3D8M444"/>